<sequence>MIRERLCPPPPISPLLLPLLAAEAAGPWPSLFSNGPTPYPLVCVWGAILGQAGRGRDCGRLGHSRLHPVHPLWKCGTWTSPMLLLPLCLPLQKGKHRIGLHHSLSHAIFAEGRIMLPSCHLCKRGHSASLARPSHKALDRPTPPVWLQTSPPLPHGASNAFSRWLSRWTSGRHFS</sequence>
<reference evidence="1 2" key="1">
    <citation type="journal article" date="2020" name="Nature">
        <title>Six reference-quality genomes reveal evolution of bat adaptations.</title>
        <authorList>
            <person name="Jebb D."/>
            <person name="Huang Z."/>
            <person name="Pippel M."/>
            <person name="Hughes G.M."/>
            <person name="Lavrichenko K."/>
            <person name="Devanna P."/>
            <person name="Winkler S."/>
            <person name="Jermiin L.S."/>
            <person name="Skirmuntt E.C."/>
            <person name="Katzourakis A."/>
            <person name="Burkitt-Gray L."/>
            <person name="Ray D.A."/>
            <person name="Sullivan K.A.M."/>
            <person name="Roscito J.G."/>
            <person name="Kirilenko B.M."/>
            <person name="Davalos L.M."/>
            <person name="Corthals A.P."/>
            <person name="Power M.L."/>
            <person name="Jones G."/>
            <person name="Ransome R.D."/>
            <person name="Dechmann D.K.N."/>
            <person name="Locatelli A.G."/>
            <person name="Puechmaille S.J."/>
            <person name="Fedrigo O."/>
            <person name="Jarvis E.D."/>
            <person name="Hiller M."/>
            <person name="Vernes S.C."/>
            <person name="Myers E.W."/>
            <person name="Teeling E.C."/>
        </authorList>
    </citation>
    <scope>NUCLEOTIDE SEQUENCE [LARGE SCALE GENOMIC DNA]</scope>
    <source>
        <strain evidence="1">MPipKuh1</strain>
        <tissue evidence="1">Flight muscle</tissue>
    </source>
</reference>
<dbReference type="Proteomes" id="UP000558488">
    <property type="component" value="Unassembled WGS sequence"/>
</dbReference>
<accession>A0A7J8A8Y6</accession>
<keyword evidence="2" id="KW-1185">Reference proteome</keyword>
<comment type="caution">
    <text evidence="1">The sequence shown here is derived from an EMBL/GenBank/DDBJ whole genome shotgun (WGS) entry which is preliminary data.</text>
</comment>
<name>A0A7J8A8Y6_PIPKU</name>
<protein>
    <submittedName>
        <fullName evidence="1">Uncharacterized protein</fullName>
    </submittedName>
</protein>
<evidence type="ECO:0000313" key="2">
    <source>
        <dbReference type="Proteomes" id="UP000558488"/>
    </source>
</evidence>
<evidence type="ECO:0000313" key="1">
    <source>
        <dbReference type="EMBL" id="KAF6382626.1"/>
    </source>
</evidence>
<gene>
    <name evidence="1" type="ORF">mPipKuh1_008982</name>
</gene>
<organism evidence="1 2">
    <name type="scientific">Pipistrellus kuhlii</name>
    <name type="common">Kuhl's pipistrelle</name>
    <dbReference type="NCBI Taxonomy" id="59472"/>
    <lineage>
        <taxon>Eukaryota</taxon>
        <taxon>Metazoa</taxon>
        <taxon>Chordata</taxon>
        <taxon>Craniata</taxon>
        <taxon>Vertebrata</taxon>
        <taxon>Euteleostomi</taxon>
        <taxon>Mammalia</taxon>
        <taxon>Eutheria</taxon>
        <taxon>Laurasiatheria</taxon>
        <taxon>Chiroptera</taxon>
        <taxon>Yangochiroptera</taxon>
        <taxon>Vespertilionidae</taxon>
        <taxon>Pipistrellus</taxon>
    </lineage>
</organism>
<dbReference type="EMBL" id="JACAGB010000002">
    <property type="protein sequence ID" value="KAF6382626.1"/>
    <property type="molecule type" value="Genomic_DNA"/>
</dbReference>
<proteinExistence type="predicted"/>
<dbReference type="AlphaFoldDB" id="A0A7J8A8Y6"/>